<dbReference type="InterPro" id="IPR002577">
    <property type="entry name" value="HTH_HxlR"/>
</dbReference>
<dbReference type="CDD" id="cd00090">
    <property type="entry name" value="HTH_ARSR"/>
    <property type="match status" value="1"/>
</dbReference>
<evidence type="ECO:0000313" key="6">
    <source>
        <dbReference type="Proteomes" id="UP001549106"/>
    </source>
</evidence>
<evidence type="ECO:0000256" key="2">
    <source>
        <dbReference type="ARBA" id="ARBA00023125"/>
    </source>
</evidence>
<comment type="caution">
    <text evidence="5">The sequence shown here is derived from an EMBL/GenBank/DDBJ whole genome shotgun (WGS) entry which is preliminary data.</text>
</comment>
<dbReference type="PANTHER" id="PTHR33204">
    <property type="entry name" value="TRANSCRIPTIONAL REGULATOR, MARR FAMILY"/>
    <property type="match status" value="1"/>
</dbReference>
<dbReference type="PROSITE" id="PS51118">
    <property type="entry name" value="HTH_HXLR"/>
    <property type="match status" value="1"/>
</dbReference>
<evidence type="ECO:0000256" key="1">
    <source>
        <dbReference type="ARBA" id="ARBA00023015"/>
    </source>
</evidence>
<dbReference type="PANTHER" id="PTHR33204:SF29">
    <property type="entry name" value="TRANSCRIPTIONAL REGULATOR"/>
    <property type="match status" value="1"/>
</dbReference>
<proteinExistence type="predicted"/>
<dbReference type="InterPro" id="IPR036390">
    <property type="entry name" value="WH_DNA-bd_sf"/>
</dbReference>
<organism evidence="5 6">
    <name type="scientific">Blautia caecimuris</name>
    <dbReference type="NCBI Taxonomy" id="1796615"/>
    <lineage>
        <taxon>Bacteria</taxon>
        <taxon>Bacillati</taxon>
        <taxon>Bacillota</taxon>
        <taxon>Clostridia</taxon>
        <taxon>Lachnospirales</taxon>
        <taxon>Lachnospiraceae</taxon>
        <taxon>Blautia</taxon>
    </lineage>
</organism>
<evidence type="ECO:0000313" key="5">
    <source>
        <dbReference type="EMBL" id="MET3752194.1"/>
    </source>
</evidence>
<dbReference type="Pfam" id="PF01638">
    <property type="entry name" value="HxlR"/>
    <property type="match status" value="1"/>
</dbReference>
<keyword evidence="3" id="KW-0804">Transcription</keyword>
<dbReference type="InterPro" id="IPR011991">
    <property type="entry name" value="ArsR-like_HTH"/>
</dbReference>
<dbReference type="GO" id="GO:0003677">
    <property type="term" value="F:DNA binding"/>
    <property type="evidence" value="ECO:0007669"/>
    <property type="project" value="UniProtKB-KW"/>
</dbReference>
<dbReference type="InterPro" id="IPR036388">
    <property type="entry name" value="WH-like_DNA-bd_sf"/>
</dbReference>
<evidence type="ECO:0000256" key="3">
    <source>
        <dbReference type="ARBA" id="ARBA00023163"/>
    </source>
</evidence>
<dbReference type="SUPFAM" id="SSF46785">
    <property type="entry name" value="Winged helix' DNA-binding domain"/>
    <property type="match status" value="1"/>
</dbReference>
<sequence length="119" mass="13523">MQRPQEPFNCPVEATLSLIGGKYKPLILWHLMDTPLHYMELQRLIPKATAKMLSQQLRDLENDGMVLREVIPEKPPKTIYSLTSFGKSIIPVLEAMCSWGEGYLKSLDMQNSCASSKKQ</sequence>
<gene>
    <name evidence="5" type="ORF">ABID24_003464</name>
</gene>
<dbReference type="Proteomes" id="UP001549106">
    <property type="component" value="Unassembled WGS sequence"/>
</dbReference>
<evidence type="ECO:0000259" key="4">
    <source>
        <dbReference type="PROSITE" id="PS51118"/>
    </source>
</evidence>
<keyword evidence="6" id="KW-1185">Reference proteome</keyword>
<accession>A0ABV2M7Z7</accession>
<feature type="domain" description="HTH hxlR-type" evidence="4">
    <location>
        <begin position="10"/>
        <end position="108"/>
    </location>
</feature>
<reference evidence="5 6" key="1">
    <citation type="submission" date="2024-06" db="EMBL/GenBank/DDBJ databases">
        <title>Genomic Encyclopedia of Type Strains, Phase IV (KMG-IV): sequencing the most valuable type-strain genomes for metagenomic binning, comparative biology and taxonomic classification.</title>
        <authorList>
            <person name="Goeker M."/>
        </authorList>
    </citation>
    <scope>NUCLEOTIDE SEQUENCE [LARGE SCALE GENOMIC DNA]</scope>
    <source>
        <strain evidence="5 6">DSM 29492</strain>
    </source>
</reference>
<dbReference type="Gene3D" id="1.10.10.10">
    <property type="entry name" value="Winged helix-like DNA-binding domain superfamily/Winged helix DNA-binding domain"/>
    <property type="match status" value="1"/>
</dbReference>
<dbReference type="EMBL" id="JBEPMJ010000040">
    <property type="protein sequence ID" value="MET3752194.1"/>
    <property type="molecule type" value="Genomic_DNA"/>
</dbReference>
<keyword evidence="2 5" id="KW-0238">DNA-binding</keyword>
<keyword evidence="1" id="KW-0805">Transcription regulation</keyword>
<name>A0ABV2M7Z7_9FIRM</name>
<protein>
    <submittedName>
        <fullName evidence="5">DNA-binding HxlR family transcriptional regulator</fullName>
    </submittedName>
</protein>
<dbReference type="RefSeq" id="WP_257465560.1">
    <property type="nucleotide sequence ID" value="NZ_BAABXP010000003.1"/>
</dbReference>